<comment type="caution">
    <text evidence="3">The sequence shown here is derived from an EMBL/GenBank/DDBJ whole genome shotgun (WGS) entry which is preliminary data.</text>
</comment>
<dbReference type="SMART" id="SM00829">
    <property type="entry name" value="PKS_ER"/>
    <property type="match status" value="1"/>
</dbReference>
<dbReference type="InterPro" id="IPR013154">
    <property type="entry name" value="ADH-like_N"/>
</dbReference>
<name>A0A557STN0_9ARCH</name>
<reference evidence="3 4" key="1">
    <citation type="journal article" date="2019" name="Front. Microbiol.">
        <title>Ammonia Oxidation by the Arctic Terrestrial Thaumarchaeote Candidatus Nitrosocosmicus arcticus Is Stimulated by Increasing Temperatures.</title>
        <authorList>
            <person name="Alves R.J.E."/>
            <person name="Kerou M."/>
            <person name="Zappe A."/>
            <person name="Bittner R."/>
            <person name="Abby S.S."/>
            <person name="Schmidt H.A."/>
            <person name="Pfeifer K."/>
            <person name="Schleper C."/>
        </authorList>
    </citation>
    <scope>NUCLEOTIDE SEQUENCE [LARGE SCALE GENOMIC DNA]</scope>
    <source>
        <strain evidence="3 4">Kfb</strain>
    </source>
</reference>
<accession>A0A557STN0</accession>
<evidence type="ECO:0000259" key="2">
    <source>
        <dbReference type="SMART" id="SM00829"/>
    </source>
</evidence>
<sequence>MKAAVFREHDKDPAKVVKIEDIEVPKLKPDEVLIKVEAASYNYNDLWAIWGRPIKVPMPHISGTDISGTVVESGEQVTSLVKGDRVVSHGNLSCRICSMCTSGREYDCEKRLVWGFQTGPLWGGYCQYAHLPEVNVTKINDNISFEDAAAISMVGMTSWHMLVDRARIKPGQTVLIMGGTSGVGMVGIQIAKLYDCTVIASAGNQQKMDKCLELGADFVVNHRQEDWYKKVRDMTQKKGVDIVFEHIGKTVFPQEVSLLKMGGTLVSTGATTGYDSTIDLRYLFFRGINIVGATQGNKAELQEVLFWTSKKKIKPLINAVLPFNEMVKGHLMMANGDQIGKTITTPQKL</sequence>
<protein>
    <submittedName>
        <fullName evidence="3">Putative NAD-dependent alcohol dehydrogenase</fullName>
        <ecNumber evidence="3">1.1.1.1</ecNumber>
    </submittedName>
</protein>
<feature type="domain" description="Enoyl reductase (ER)" evidence="2">
    <location>
        <begin position="12"/>
        <end position="344"/>
    </location>
</feature>
<keyword evidence="4" id="KW-1185">Reference proteome</keyword>
<dbReference type="RefSeq" id="WP_144732256.1">
    <property type="nucleotide sequence ID" value="NZ_ML675586.1"/>
</dbReference>
<dbReference type="PANTHER" id="PTHR44154:SF1">
    <property type="entry name" value="QUINONE OXIDOREDUCTASE"/>
    <property type="match status" value="1"/>
</dbReference>
<dbReference type="EMBL" id="VOAH01000010">
    <property type="protein sequence ID" value="TVP39962.1"/>
    <property type="molecule type" value="Genomic_DNA"/>
</dbReference>
<dbReference type="EC" id="1.1.1.1" evidence="3"/>
<dbReference type="Pfam" id="PF08240">
    <property type="entry name" value="ADH_N"/>
    <property type="match status" value="1"/>
</dbReference>
<dbReference type="GO" id="GO:0004022">
    <property type="term" value="F:alcohol dehydrogenase (NAD+) activity"/>
    <property type="evidence" value="ECO:0007669"/>
    <property type="project" value="UniProtKB-EC"/>
</dbReference>
<gene>
    <name evidence="3" type="ORF">NARC_100024</name>
</gene>
<keyword evidence="1" id="KW-0521">NADP</keyword>
<dbReference type="PANTHER" id="PTHR44154">
    <property type="entry name" value="QUINONE OXIDOREDUCTASE"/>
    <property type="match status" value="1"/>
</dbReference>
<evidence type="ECO:0000313" key="3">
    <source>
        <dbReference type="EMBL" id="TVP39962.1"/>
    </source>
</evidence>
<dbReference type="InterPro" id="IPR051603">
    <property type="entry name" value="Zinc-ADH_QOR/CCCR"/>
</dbReference>
<organism evidence="3 4">
    <name type="scientific">Candidatus Nitrosocosmicus arcticus</name>
    <dbReference type="NCBI Taxonomy" id="2035267"/>
    <lineage>
        <taxon>Archaea</taxon>
        <taxon>Nitrososphaerota</taxon>
        <taxon>Nitrososphaeria</taxon>
        <taxon>Nitrososphaerales</taxon>
        <taxon>Nitrososphaeraceae</taxon>
        <taxon>Candidatus Nitrosocosmicus</taxon>
    </lineage>
</organism>
<evidence type="ECO:0000256" key="1">
    <source>
        <dbReference type="ARBA" id="ARBA00022857"/>
    </source>
</evidence>
<dbReference type="InterPro" id="IPR036291">
    <property type="entry name" value="NAD(P)-bd_dom_sf"/>
</dbReference>
<dbReference type="InterPro" id="IPR011032">
    <property type="entry name" value="GroES-like_sf"/>
</dbReference>
<dbReference type="Gene3D" id="3.40.50.720">
    <property type="entry name" value="NAD(P)-binding Rossmann-like Domain"/>
    <property type="match status" value="1"/>
</dbReference>
<evidence type="ECO:0000313" key="4">
    <source>
        <dbReference type="Proteomes" id="UP000315289"/>
    </source>
</evidence>
<dbReference type="SUPFAM" id="SSF51735">
    <property type="entry name" value="NAD(P)-binding Rossmann-fold domains"/>
    <property type="match status" value="1"/>
</dbReference>
<dbReference type="Proteomes" id="UP000315289">
    <property type="component" value="Unassembled WGS sequence"/>
</dbReference>
<dbReference type="InterPro" id="IPR013149">
    <property type="entry name" value="ADH-like_C"/>
</dbReference>
<dbReference type="SUPFAM" id="SSF50129">
    <property type="entry name" value="GroES-like"/>
    <property type="match status" value="1"/>
</dbReference>
<dbReference type="AlphaFoldDB" id="A0A557STN0"/>
<dbReference type="Pfam" id="PF00107">
    <property type="entry name" value="ADH_zinc_N"/>
    <property type="match status" value="1"/>
</dbReference>
<dbReference type="InterPro" id="IPR020843">
    <property type="entry name" value="ER"/>
</dbReference>
<dbReference type="Gene3D" id="3.90.180.10">
    <property type="entry name" value="Medium-chain alcohol dehydrogenases, catalytic domain"/>
    <property type="match status" value="1"/>
</dbReference>
<proteinExistence type="predicted"/>
<keyword evidence="3" id="KW-0560">Oxidoreductase</keyword>
<dbReference type="OrthoDB" id="8709at2157"/>